<name>A0AA38T3S1_9ASTR</name>
<evidence type="ECO:0000256" key="1">
    <source>
        <dbReference type="SAM" id="Phobius"/>
    </source>
</evidence>
<dbReference type="SMART" id="SM00597">
    <property type="entry name" value="ZnF_TTF"/>
    <property type="match status" value="1"/>
</dbReference>
<keyword evidence="1" id="KW-0812">Transmembrane</keyword>
<feature type="transmembrane region" description="Helical" evidence="1">
    <location>
        <begin position="36"/>
        <end position="57"/>
    </location>
</feature>
<dbReference type="GO" id="GO:0046983">
    <property type="term" value="F:protein dimerization activity"/>
    <property type="evidence" value="ECO:0007669"/>
    <property type="project" value="InterPro"/>
</dbReference>
<keyword evidence="4" id="KW-1185">Reference proteome</keyword>
<dbReference type="Pfam" id="PF05699">
    <property type="entry name" value="Dimer_Tnp_hAT"/>
    <property type="match status" value="1"/>
</dbReference>
<dbReference type="PANTHER" id="PTHR11697">
    <property type="entry name" value="GENERAL TRANSCRIPTION FACTOR 2-RELATED ZINC FINGER PROTEIN"/>
    <property type="match status" value="1"/>
</dbReference>
<dbReference type="SUPFAM" id="SSF53098">
    <property type="entry name" value="Ribonuclease H-like"/>
    <property type="match status" value="1"/>
</dbReference>
<accession>A0AA38T3S1</accession>
<gene>
    <name evidence="3" type="ORF">OSB04_017014</name>
</gene>
<reference evidence="3" key="1">
    <citation type="submission" date="2023-03" db="EMBL/GenBank/DDBJ databases">
        <title>Chromosome-scale reference genome and RAD-based genetic map of yellow starthistle (Centaurea solstitialis) reveal putative structural variation and QTLs associated with invader traits.</title>
        <authorList>
            <person name="Reatini B."/>
            <person name="Cang F.A."/>
            <person name="Jiang Q."/>
            <person name="Mckibben M.T.W."/>
            <person name="Barker M.S."/>
            <person name="Rieseberg L.H."/>
            <person name="Dlugosch K.M."/>
        </authorList>
    </citation>
    <scope>NUCLEOTIDE SEQUENCE</scope>
    <source>
        <strain evidence="3">CAN-66</strain>
        <tissue evidence="3">Leaf</tissue>
    </source>
</reference>
<evidence type="ECO:0000313" key="3">
    <source>
        <dbReference type="EMBL" id="KAJ9552969.1"/>
    </source>
</evidence>
<dbReference type="EMBL" id="JARYMX010000004">
    <property type="protein sequence ID" value="KAJ9552969.1"/>
    <property type="molecule type" value="Genomic_DNA"/>
</dbReference>
<dbReference type="InterPro" id="IPR008906">
    <property type="entry name" value="HATC_C_dom"/>
</dbReference>
<dbReference type="InterPro" id="IPR012337">
    <property type="entry name" value="RNaseH-like_sf"/>
</dbReference>
<dbReference type="InterPro" id="IPR025398">
    <property type="entry name" value="DUF4371"/>
</dbReference>
<keyword evidence="1" id="KW-0472">Membrane</keyword>
<dbReference type="Proteomes" id="UP001172457">
    <property type="component" value="Chromosome 4"/>
</dbReference>
<dbReference type="Pfam" id="PF14291">
    <property type="entry name" value="DUF4371"/>
    <property type="match status" value="1"/>
</dbReference>
<keyword evidence="1" id="KW-1133">Transmembrane helix</keyword>
<dbReference type="InterPro" id="IPR006580">
    <property type="entry name" value="Znf_TTF"/>
</dbReference>
<protein>
    <recommendedName>
        <fullName evidence="2">TTF-type domain-containing protein</fullName>
    </recommendedName>
</protein>
<evidence type="ECO:0000259" key="2">
    <source>
        <dbReference type="SMART" id="SM00597"/>
    </source>
</evidence>
<dbReference type="AlphaFoldDB" id="A0AA38T3S1"/>
<feature type="transmembrane region" description="Helical" evidence="1">
    <location>
        <begin position="12"/>
        <end position="29"/>
    </location>
</feature>
<dbReference type="InterPro" id="IPR055298">
    <property type="entry name" value="AtLOH3-like"/>
</dbReference>
<feature type="domain" description="TTF-type" evidence="2">
    <location>
        <begin position="180"/>
        <end position="267"/>
    </location>
</feature>
<proteinExistence type="predicted"/>
<feature type="transmembrane region" description="Helical" evidence="1">
    <location>
        <begin position="739"/>
        <end position="760"/>
    </location>
</feature>
<organism evidence="3 4">
    <name type="scientific">Centaurea solstitialis</name>
    <name type="common">yellow star-thistle</name>
    <dbReference type="NCBI Taxonomy" id="347529"/>
    <lineage>
        <taxon>Eukaryota</taxon>
        <taxon>Viridiplantae</taxon>
        <taxon>Streptophyta</taxon>
        <taxon>Embryophyta</taxon>
        <taxon>Tracheophyta</taxon>
        <taxon>Spermatophyta</taxon>
        <taxon>Magnoliopsida</taxon>
        <taxon>eudicotyledons</taxon>
        <taxon>Gunneridae</taxon>
        <taxon>Pentapetalae</taxon>
        <taxon>asterids</taxon>
        <taxon>campanulids</taxon>
        <taxon>Asterales</taxon>
        <taxon>Asteraceae</taxon>
        <taxon>Carduoideae</taxon>
        <taxon>Cardueae</taxon>
        <taxon>Centaureinae</taxon>
        <taxon>Centaurea</taxon>
    </lineage>
</organism>
<feature type="transmembrane region" description="Helical" evidence="1">
    <location>
        <begin position="579"/>
        <end position="597"/>
    </location>
</feature>
<dbReference type="PANTHER" id="PTHR11697:SF230">
    <property type="entry name" value="ZINC FINGER, MYM DOMAIN CONTAINING 1"/>
    <property type="match status" value="1"/>
</dbReference>
<evidence type="ECO:0000313" key="4">
    <source>
        <dbReference type="Proteomes" id="UP001172457"/>
    </source>
</evidence>
<comment type="caution">
    <text evidence="3">The sequence shown here is derived from an EMBL/GenBank/DDBJ whole genome shotgun (WGS) entry which is preliminary data.</text>
</comment>
<sequence>MYFLYFSSGGGLWANVVSSNIAIIVVFFANVVSSNIAIIVVFLAMAIMIDLVSGATVSSHLKSDHNIPPNITLTSLQMKSTIPTTQNSRTHLLSLCSLGDSTRHGHQLCWGDMEKYLKRKAPSTSNNTIDINDLPWDPSERPKMIIYHPNQRDEIRRKYLVRWPCQPRSHEFPTKNIGTKPRRFVVSWFDEYQWLEYSVKVDRHIVSIEQKEKKGTDAFMTDGFNSWSKKDRLKLHEGEVNSIHRMSLKKCEDLLNQNQSIAAALHKQTELMKTEYHMRLNASVEVCRYLLENVLPFRGNDESESSLYKGLFLGTLKLIGRTNGDIGKVILQNAPKNNQLTSPKIQKDLVTCFAEEVLKFIMGELGNDVFALLVDESSDVSRKEQMAVVLRFVDKYGIVQERFIGVVHVMDTSALSLKVRGQGYDGASNMSGKFNGLKALILSENDRPFKYIVLHINFIVAVAKKHDGVRDFFDLLVLVVTVVNSSCKRKDMLRESHKDRIQEQIGNDEIETDKGLNQEISLVRAGDTRWNSHLKTIMSLIALFQDVINVLEYVEDDGDTGATRLQASGLLSYFKTFEFVFYMHLILTILGLTNSLSQALQRKDQGILEAVDLIRTTKAQLQILRENGFDGVLEKCYSFCDKHNVVKLDMAEGYVNTRNPRKRMNISNKHYYNYDIFNTVLDMQIREFGNRFCEISTDLLQNMAALNPRNSFSQFNKSSLLKLSRMYPCDVILMTKKEWFLNMNLTSIIILFVMIFAIVNGITDLARLMVESGKHISHPLVYRLLKLTLILPVATATVERCFSTMKLVKTDLHNRIADDFLNSALICAIEKEAHHNVNNEDVIDRFQKMKTRRGQI</sequence>